<dbReference type="InterPro" id="IPR011123">
    <property type="entry name" value="Y_Y_Y"/>
</dbReference>
<evidence type="ECO:0000256" key="3">
    <source>
        <dbReference type="ARBA" id="ARBA00023012"/>
    </source>
</evidence>
<dbReference type="Pfam" id="PF07730">
    <property type="entry name" value="HisKA_3"/>
    <property type="match status" value="1"/>
</dbReference>
<evidence type="ECO:0008006" key="10">
    <source>
        <dbReference type="Google" id="ProtNLM"/>
    </source>
</evidence>
<dbReference type="GO" id="GO:0000155">
    <property type="term" value="F:phosphorelay sensor kinase activity"/>
    <property type="evidence" value="ECO:0007669"/>
    <property type="project" value="InterPro"/>
</dbReference>
<dbReference type="Gene3D" id="2.130.10.10">
    <property type="entry name" value="YVTN repeat-like/Quinoprotein amine dehydrogenase"/>
    <property type="match status" value="4"/>
</dbReference>
<dbReference type="InterPro" id="IPR011110">
    <property type="entry name" value="Reg_prop"/>
</dbReference>
<dbReference type="InterPro" id="IPR050482">
    <property type="entry name" value="Sensor_HK_TwoCompSys"/>
</dbReference>
<dbReference type="Pfam" id="PF02518">
    <property type="entry name" value="HATPase_c"/>
    <property type="match status" value="1"/>
</dbReference>
<dbReference type="EMBL" id="CP060394">
    <property type="protein sequence ID" value="QNI33138.1"/>
    <property type="molecule type" value="Genomic_DNA"/>
</dbReference>
<dbReference type="Gene3D" id="3.30.565.10">
    <property type="entry name" value="Histidine kinase-like ATPase, C-terminal domain"/>
    <property type="match status" value="1"/>
</dbReference>
<evidence type="ECO:0000259" key="5">
    <source>
        <dbReference type="Pfam" id="PF02518"/>
    </source>
</evidence>
<dbReference type="Gene3D" id="2.60.40.10">
    <property type="entry name" value="Immunoglobulins"/>
    <property type="match status" value="1"/>
</dbReference>
<organism evidence="8 9">
    <name type="scientific">Alloacidobacterium dinghuense</name>
    <dbReference type="NCBI Taxonomy" id="2763107"/>
    <lineage>
        <taxon>Bacteria</taxon>
        <taxon>Pseudomonadati</taxon>
        <taxon>Acidobacteriota</taxon>
        <taxon>Terriglobia</taxon>
        <taxon>Terriglobales</taxon>
        <taxon>Acidobacteriaceae</taxon>
        <taxon>Alloacidobacterium</taxon>
    </lineage>
</organism>
<dbReference type="Pfam" id="PF07494">
    <property type="entry name" value="Reg_prop"/>
    <property type="match status" value="3"/>
</dbReference>
<evidence type="ECO:0000313" key="8">
    <source>
        <dbReference type="EMBL" id="QNI33138.1"/>
    </source>
</evidence>
<evidence type="ECO:0000256" key="4">
    <source>
        <dbReference type="SAM" id="SignalP"/>
    </source>
</evidence>
<dbReference type="SUPFAM" id="SSF55874">
    <property type="entry name" value="ATPase domain of HSP90 chaperone/DNA topoisomerase II/histidine kinase"/>
    <property type="match status" value="1"/>
</dbReference>
<keyword evidence="4" id="KW-0732">Signal</keyword>
<dbReference type="KEGG" id="adin:H7849_03945"/>
<dbReference type="GO" id="GO:0016020">
    <property type="term" value="C:membrane"/>
    <property type="evidence" value="ECO:0007669"/>
    <property type="project" value="InterPro"/>
</dbReference>
<feature type="chain" id="PRO_5029011267" description="Histidine kinase" evidence="4">
    <location>
        <begin position="37"/>
        <end position="1049"/>
    </location>
</feature>
<dbReference type="InterPro" id="IPR015943">
    <property type="entry name" value="WD40/YVTN_repeat-like_dom_sf"/>
</dbReference>
<dbReference type="InterPro" id="IPR003594">
    <property type="entry name" value="HATPase_dom"/>
</dbReference>
<dbReference type="SUPFAM" id="SSF63829">
    <property type="entry name" value="Calcium-dependent phosphotriesterase"/>
    <property type="match status" value="3"/>
</dbReference>
<dbReference type="Proteomes" id="UP000515312">
    <property type="component" value="Chromosome"/>
</dbReference>
<feature type="domain" description="Two component regulator three Y" evidence="6">
    <location>
        <begin position="716"/>
        <end position="777"/>
    </location>
</feature>
<keyword evidence="9" id="KW-1185">Reference proteome</keyword>
<dbReference type="PANTHER" id="PTHR24421:SF62">
    <property type="entry name" value="SENSORY TRANSDUCTION HISTIDINE KINASE"/>
    <property type="match status" value="1"/>
</dbReference>
<feature type="signal peptide" evidence="4">
    <location>
        <begin position="1"/>
        <end position="36"/>
    </location>
</feature>
<keyword evidence="1" id="KW-0808">Transferase</keyword>
<dbReference type="Gene3D" id="1.20.5.1930">
    <property type="match status" value="1"/>
</dbReference>
<dbReference type="InterPro" id="IPR011712">
    <property type="entry name" value="Sig_transdc_His_kin_sub3_dim/P"/>
</dbReference>
<feature type="domain" description="Signal transduction histidine kinase subgroup 3 dimerisation and phosphoacceptor" evidence="7">
    <location>
        <begin position="824"/>
        <end position="888"/>
    </location>
</feature>
<sequence>MKSSSTYRDVRLGKHRLFGWAIATLLVLCAGTPAHALDPHRTISQYSHDEWGEKRDFPGGKISAIAQTRDGYLWIGTDKGLIRFDGLNFRVFQQATPESFPIGSVQGLVTDAAGDLWVLLQSTRVLRLHDGKFELGRDQAEYGITAIGKKQNGSVLLSSLTYGPLSYDGRFEIVRSPTPKQAPLATNTIPPGDELSSRFSWATSLATHHVTQPNSAVISIAENADGQIWLGTQDKGLFTMRGGQVSAVGSERLSPKITCLLPLENGELWIGTEKGVFQSNGANLTQTGVPSSIRHSTVFAMIRDRDANIWLGTSEGLFRVNGDEVSRYKDGRGIDAPVTALFEDREGNLWVGRSGDIERLRDSAFVSYSVGEKQSAGAGPIYVDQEGRTWFAPFEGGLHWLKDGKTESVSNEGLSKDVVYSLAGRKGDLWIGRQRGGLTHLLYNHGSLSTKTYTKADGLAQDSVYAVHENQDGTIWSGTLSGGVSELRDGHFTTYTVANGLASDTVSSIEEGGEGTMWFGTPKGLSAKTAAGWKTYTDHDGLPSSDVNCLLRDSNDVLWIGTAAGLAFLAGDQIKVPRGVPESLQEPVFGMAEDRNGWLWITTASHVLRVKRSSLIQATLNKTDVRGYGLEDGLLGTEGVKRSRSIATDPQGNIWLSTNRGISVANPARASVDSAPALVHIEAIFADGNPIDTGGNIRFPPNTQRATFRYVGLSLANSERVRYRYWLEGFDHGWSEPTTNREATYGNLGAHPYRFHVMASNSDGLWNGSDMTVGFEIEPTIWERWWFRLSCVLCSGLAALLVYSLRMRQLARLFNVRYEERLAERTRIAQDLHDTLLQGLLSVSMQLHVAMDQLPQESPARTTMSRIMQLMGPLIEEGRGAVRGLRSSIDNPRDLSTSLSLIPQQLGIQDGVDFHVAVDGRSIPLRSVIRDDVYSIGREALVNAFRHAQARKIEVLLDYSADHLRMVIRDDGRGIDPKVVGAGRDGHWGLVGMRERAGRIGAKFKVMSRHDAGTEVELNIPGNIAFEENPRAPRKWLNGVSRFLRNRES</sequence>
<dbReference type="RefSeq" id="WP_186744314.1">
    <property type="nucleotide sequence ID" value="NZ_CP060394.1"/>
</dbReference>
<evidence type="ECO:0000256" key="2">
    <source>
        <dbReference type="ARBA" id="ARBA00022777"/>
    </source>
</evidence>
<feature type="domain" description="Histidine kinase/HSP90-like ATPase" evidence="5">
    <location>
        <begin position="931"/>
        <end position="1021"/>
    </location>
</feature>
<protein>
    <recommendedName>
        <fullName evidence="10">Histidine kinase</fullName>
    </recommendedName>
</protein>
<dbReference type="PANTHER" id="PTHR24421">
    <property type="entry name" value="NITRATE/NITRITE SENSOR PROTEIN NARX-RELATED"/>
    <property type="match status" value="1"/>
</dbReference>
<name>A0A7G8BKR8_9BACT</name>
<dbReference type="GO" id="GO:0046983">
    <property type="term" value="F:protein dimerization activity"/>
    <property type="evidence" value="ECO:0007669"/>
    <property type="project" value="InterPro"/>
</dbReference>
<dbReference type="AlphaFoldDB" id="A0A7G8BKR8"/>
<accession>A0A7G8BKR8</accession>
<keyword evidence="2" id="KW-0418">Kinase</keyword>
<dbReference type="CDD" id="cd16917">
    <property type="entry name" value="HATPase_UhpB-NarQ-NarX-like"/>
    <property type="match status" value="1"/>
</dbReference>
<proteinExistence type="predicted"/>
<reference evidence="8 9" key="1">
    <citation type="submission" date="2020-08" db="EMBL/GenBank/DDBJ databases">
        <title>Edaphobacter telluris sp. nov. and Acidobacterium dinghuensis sp. nov., two acidobacteria isolated from forest soil.</title>
        <authorList>
            <person name="Fu J."/>
            <person name="Qiu L."/>
        </authorList>
    </citation>
    <scope>NUCLEOTIDE SEQUENCE [LARGE SCALE GENOMIC DNA]</scope>
    <source>
        <strain evidence="8">4Y35</strain>
    </source>
</reference>
<evidence type="ECO:0000256" key="1">
    <source>
        <dbReference type="ARBA" id="ARBA00022679"/>
    </source>
</evidence>
<dbReference type="InterPro" id="IPR013783">
    <property type="entry name" value="Ig-like_fold"/>
</dbReference>
<gene>
    <name evidence="8" type="ORF">H7849_03945</name>
</gene>
<keyword evidence="3" id="KW-0902">Two-component regulatory system</keyword>
<evidence type="ECO:0000259" key="6">
    <source>
        <dbReference type="Pfam" id="PF07495"/>
    </source>
</evidence>
<dbReference type="InterPro" id="IPR036890">
    <property type="entry name" value="HATPase_C_sf"/>
</dbReference>
<evidence type="ECO:0000313" key="9">
    <source>
        <dbReference type="Proteomes" id="UP000515312"/>
    </source>
</evidence>
<evidence type="ECO:0000259" key="7">
    <source>
        <dbReference type="Pfam" id="PF07730"/>
    </source>
</evidence>
<dbReference type="Pfam" id="PF07495">
    <property type="entry name" value="Y_Y_Y"/>
    <property type="match status" value="1"/>
</dbReference>